<dbReference type="InterPro" id="IPR037523">
    <property type="entry name" value="VOC_core"/>
</dbReference>
<dbReference type="Gene3D" id="3.10.180.10">
    <property type="entry name" value="2,3-Dihydroxybiphenyl 1,2-Dioxygenase, domain 1"/>
    <property type="match status" value="1"/>
</dbReference>
<dbReference type="Proteomes" id="UP000516148">
    <property type="component" value="Chromosome"/>
</dbReference>
<dbReference type="AlphaFoldDB" id="A0A7H0LQY8"/>
<evidence type="ECO:0000259" key="1">
    <source>
        <dbReference type="PROSITE" id="PS51819"/>
    </source>
</evidence>
<protein>
    <submittedName>
        <fullName evidence="2">VOC family protein</fullName>
    </submittedName>
</protein>
<dbReference type="PROSITE" id="PS51819">
    <property type="entry name" value="VOC"/>
    <property type="match status" value="1"/>
</dbReference>
<gene>
    <name evidence="2" type="ORF">H3Z74_18225</name>
</gene>
<feature type="domain" description="VOC" evidence="1">
    <location>
        <begin position="7"/>
        <end position="127"/>
    </location>
</feature>
<accession>A0A7H0LQY8</accession>
<keyword evidence="3" id="KW-1185">Reference proteome</keyword>
<dbReference type="KEGG" id="spap:H3Z74_18225"/>
<dbReference type="EMBL" id="CP061038">
    <property type="protein sequence ID" value="QNQ12091.1"/>
    <property type="molecule type" value="Genomic_DNA"/>
</dbReference>
<name>A0A7H0LQY8_9SPHN</name>
<reference evidence="2 3" key="1">
    <citation type="submission" date="2020-09" db="EMBL/GenBank/DDBJ databases">
        <title>Sphingomonas sp., a new species isolated from pork steak.</title>
        <authorList>
            <person name="Heidler von Heilborn D."/>
        </authorList>
    </citation>
    <scope>NUCLEOTIDE SEQUENCE [LARGE SCALE GENOMIC DNA]</scope>
    <source>
        <strain evidence="3">S8-3T</strain>
    </source>
</reference>
<dbReference type="InterPro" id="IPR029068">
    <property type="entry name" value="Glyas_Bleomycin-R_OHBP_Dase"/>
</dbReference>
<dbReference type="Pfam" id="PF00903">
    <property type="entry name" value="Glyoxalase"/>
    <property type="match status" value="1"/>
</dbReference>
<sequence>MPAAPQAIDGAILFFYYDDLDAAAYWYHELLGLDILMREEWLVLLQLRPGCTVGLVDAIEGNHLPPRGGNQGAMLSIETNQIEAWLERFKVAGHCPPDTSLISGCRGRTLEFRVRDPGGYMVEFFHWLDRP</sequence>
<dbReference type="CDD" id="cd06587">
    <property type="entry name" value="VOC"/>
    <property type="match status" value="1"/>
</dbReference>
<proteinExistence type="predicted"/>
<dbReference type="InterPro" id="IPR004360">
    <property type="entry name" value="Glyas_Fos-R_dOase_dom"/>
</dbReference>
<organism evidence="2 3">
    <name type="scientific">Sphingomonas alpina</name>
    <dbReference type="NCBI Taxonomy" id="653931"/>
    <lineage>
        <taxon>Bacteria</taxon>
        <taxon>Pseudomonadati</taxon>
        <taxon>Pseudomonadota</taxon>
        <taxon>Alphaproteobacteria</taxon>
        <taxon>Sphingomonadales</taxon>
        <taxon>Sphingomonadaceae</taxon>
        <taxon>Sphingomonas</taxon>
    </lineage>
</organism>
<dbReference type="SUPFAM" id="SSF54593">
    <property type="entry name" value="Glyoxalase/Bleomycin resistance protein/Dihydroxybiphenyl dioxygenase"/>
    <property type="match status" value="1"/>
</dbReference>
<evidence type="ECO:0000313" key="2">
    <source>
        <dbReference type="EMBL" id="QNQ12091.1"/>
    </source>
</evidence>
<evidence type="ECO:0000313" key="3">
    <source>
        <dbReference type="Proteomes" id="UP000516148"/>
    </source>
</evidence>